<keyword evidence="2" id="KW-1185">Reference proteome</keyword>
<evidence type="ECO:0000313" key="1">
    <source>
        <dbReference type="EMBL" id="KAK4737258.1"/>
    </source>
</evidence>
<organism evidence="1 2">
    <name type="scientific">Solanum pinnatisectum</name>
    <name type="common">tansyleaf nightshade</name>
    <dbReference type="NCBI Taxonomy" id="50273"/>
    <lineage>
        <taxon>Eukaryota</taxon>
        <taxon>Viridiplantae</taxon>
        <taxon>Streptophyta</taxon>
        <taxon>Embryophyta</taxon>
        <taxon>Tracheophyta</taxon>
        <taxon>Spermatophyta</taxon>
        <taxon>Magnoliopsida</taxon>
        <taxon>eudicotyledons</taxon>
        <taxon>Gunneridae</taxon>
        <taxon>Pentapetalae</taxon>
        <taxon>asterids</taxon>
        <taxon>lamiids</taxon>
        <taxon>Solanales</taxon>
        <taxon>Solanaceae</taxon>
        <taxon>Solanoideae</taxon>
        <taxon>Solaneae</taxon>
        <taxon>Solanum</taxon>
    </lineage>
</organism>
<name>A0AAV9MH21_9SOLN</name>
<sequence>MIVSVAQVPSITFESSKHNIQVGKIKEHFDVKVFILFEKARYNFSNSMILQELKNEVTD</sequence>
<accession>A0AAV9MH21</accession>
<gene>
    <name evidence="1" type="ORF">R3W88_000955</name>
</gene>
<reference evidence="1 2" key="1">
    <citation type="submission" date="2023-10" db="EMBL/GenBank/DDBJ databases">
        <title>Genome-Wide Identification Analysis in wild type Solanum Pinnatisectum Reveals Some Genes Defensing Phytophthora Infestans.</title>
        <authorList>
            <person name="Sun C."/>
        </authorList>
    </citation>
    <scope>NUCLEOTIDE SEQUENCE [LARGE SCALE GENOMIC DNA]</scope>
    <source>
        <strain evidence="1">LQN</strain>
        <tissue evidence="1">Leaf</tissue>
    </source>
</reference>
<proteinExistence type="predicted"/>
<dbReference type="AlphaFoldDB" id="A0AAV9MH21"/>
<comment type="caution">
    <text evidence="1">The sequence shown here is derived from an EMBL/GenBank/DDBJ whole genome shotgun (WGS) entry which is preliminary data.</text>
</comment>
<dbReference type="Proteomes" id="UP001311915">
    <property type="component" value="Unassembled WGS sequence"/>
</dbReference>
<dbReference type="EMBL" id="JAWPEI010000001">
    <property type="protein sequence ID" value="KAK4737258.1"/>
    <property type="molecule type" value="Genomic_DNA"/>
</dbReference>
<protein>
    <submittedName>
        <fullName evidence="1">Uncharacterized protein</fullName>
    </submittedName>
</protein>
<evidence type="ECO:0000313" key="2">
    <source>
        <dbReference type="Proteomes" id="UP001311915"/>
    </source>
</evidence>